<dbReference type="PANTHER" id="PTHR43433:SF4">
    <property type="entry name" value="NON-HEME CHLOROPEROXIDASE-RELATED"/>
    <property type="match status" value="1"/>
</dbReference>
<dbReference type="Gene3D" id="3.40.50.1820">
    <property type="entry name" value="alpha/beta hydrolase"/>
    <property type="match status" value="1"/>
</dbReference>
<keyword evidence="1" id="KW-1133">Transmembrane helix</keyword>
<name>A0A402A8Y2_9CHLR</name>
<evidence type="ECO:0000313" key="4">
    <source>
        <dbReference type="Proteomes" id="UP000287352"/>
    </source>
</evidence>
<dbReference type="OrthoDB" id="151598at2"/>
<dbReference type="Proteomes" id="UP000287352">
    <property type="component" value="Unassembled WGS sequence"/>
</dbReference>
<feature type="domain" description="AB hydrolase-1" evidence="2">
    <location>
        <begin position="22"/>
        <end position="128"/>
    </location>
</feature>
<feature type="transmembrane region" description="Helical" evidence="1">
    <location>
        <begin position="20"/>
        <end position="38"/>
    </location>
</feature>
<evidence type="ECO:0000256" key="1">
    <source>
        <dbReference type="SAM" id="Phobius"/>
    </source>
</evidence>
<proteinExistence type="predicted"/>
<accession>A0A402A8Y2</accession>
<protein>
    <recommendedName>
        <fullName evidence="2">AB hydrolase-1 domain-containing protein</fullName>
    </recommendedName>
</protein>
<evidence type="ECO:0000259" key="2">
    <source>
        <dbReference type="Pfam" id="PF00561"/>
    </source>
</evidence>
<dbReference type="EMBL" id="BIFR01000002">
    <property type="protein sequence ID" value="GCE15558.1"/>
    <property type="molecule type" value="Genomic_DNA"/>
</dbReference>
<keyword evidence="1" id="KW-0812">Transmembrane</keyword>
<dbReference type="RefSeq" id="WP_126583001.1">
    <property type="nucleotide sequence ID" value="NZ_BIFR01000002.1"/>
</dbReference>
<evidence type="ECO:0000313" key="3">
    <source>
        <dbReference type="EMBL" id="GCE15558.1"/>
    </source>
</evidence>
<reference evidence="4" key="1">
    <citation type="submission" date="2018-12" db="EMBL/GenBank/DDBJ databases">
        <title>Tengunoibacter tsumagoiensis gen. nov., sp. nov., Dictyobacter kobayashii sp. nov., D. alpinus sp. nov., and D. joshuensis sp. nov. and description of Dictyobacteraceae fam. nov. within the order Ktedonobacterales isolated from Tengu-no-mugimeshi.</title>
        <authorList>
            <person name="Wang C.M."/>
            <person name="Zheng Y."/>
            <person name="Sakai Y."/>
            <person name="Toyoda A."/>
            <person name="Minakuchi Y."/>
            <person name="Abe K."/>
            <person name="Yokota A."/>
            <person name="Yabe S."/>
        </authorList>
    </citation>
    <scope>NUCLEOTIDE SEQUENCE [LARGE SCALE GENOMIC DNA]</scope>
    <source>
        <strain evidence="4">Uno3</strain>
    </source>
</reference>
<dbReference type="InterPro" id="IPR029058">
    <property type="entry name" value="AB_hydrolase_fold"/>
</dbReference>
<dbReference type="PANTHER" id="PTHR43433">
    <property type="entry name" value="HYDROLASE, ALPHA/BETA FOLD FAMILY PROTEIN"/>
    <property type="match status" value="1"/>
</dbReference>
<dbReference type="AlphaFoldDB" id="A0A402A8Y2"/>
<sequence length="135" mass="15126">MPYIQTNDSVQLYYRDWGTGAPVLFVSAWAFSGAMWEYQMLYLSNHGLRCIAFDRRGHGRSDDPGRGYDDIDRLSDDLAEVITRLDLRDLTLVGNSMGCGEIVHYLARHGTSRIARVVLVSGTTPGMLRSAENPQ</sequence>
<comment type="caution">
    <text evidence="3">The sequence shown here is derived from an EMBL/GenBank/DDBJ whole genome shotgun (WGS) entry which is preliminary data.</text>
</comment>
<dbReference type="InterPro" id="IPR050471">
    <property type="entry name" value="AB_hydrolase"/>
</dbReference>
<dbReference type="Pfam" id="PF00561">
    <property type="entry name" value="Abhydrolase_1"/>
    <property type="match status" value="1"/>
</dbReference>
<dbReference type="InterPro" id="IPR000073">
    <property type="entry name" value="AB_hydrolase_1"/>
</dbReference>
<gene>
    <name evidence="3" type="ORF">KTT_54170</name>
</gene>
<keyword evidence="4" id="KW-1185">Reference proteome</keyword>
<dbReference type="SUPFAM" id="SSF53474">
    <property type="entry name" value="alpha/beta-Hydrolases"/>
    <property type="match status" value="1"/>
</dbReference>
<keyword evidence="1" id="KW-0472">Membrane</keyword>
<organism evidence="3 4">
    <name type="scientific">Tengunoibacter tsumagoiensis</name>
    <dbReference type="NCBI Taxonomy" id="2014871"/>
    <lineage>
        <taxon>Bacteria</taxon>
        <taxon>Bacillati</taxon>
        <taxon>Chloroflexota</taxon>
        <taxon>Ktedonobacteria</taxon>
        <taxon>Ktedonobacterales</taxon>
        <taxon>Dictyobacteraceae</taxon>
        <taxon>Tengunoibacter</taxon>
    </lineage>
</organism>